<dbReference type="GO" id="GO:0015074">
    <property type="term" value="P:DNA integration"/>
    <property type="evidence" value="ECO:0007669"/>
    <property type="project" value="InterPro"/>
</dbReference>
<organism evidence="4 5">
    <name type="scientific">Listeria cornellensis FSL F6-0969</name>
    <dbReference type="NCBI Taxonomy" id="1265820"/>
    <lineage>
        <taxon>Bacteria</taxon>
        <taxon>Bacillati</taxon>
        <taxon>Bacillota</taxon>
        <taxon>Bacilli</taxon>
        <taxon>Bacillales</taxon>
        <taxon>Listeriaceae</taxon>
        <taxon>Listeria</taxon>
    </lineage>
</organism>
<dbReference type="InterPro" id="IPR004107">
    <property type="entry name" value="Integrase_SAM-like_N"/>
</dbReference>
<feature type="domain" description="Core-binding (CB)" evidence="3">
    <location>
        <begin position="1"/>
        <end position="63"/>
    </location>
</feature>
<dbReference type="GO" id="GO:0003677">
    <property type="term" value="F:DNA binding"/>
    <property type="evidence" value="ECO:0007669"/>
    <property type="project" value="UniProtKB-UniRule"/>
</dbReference>
<name>W7C1C0_9LIST</name>
<dbReference type="EMBL" id="AODE01000013">
    <property type="protein sequence ID" value="EUJ31042.1"/>
    <property type="molecule type" value="Genomic_DNA"/>
</dbReference>
<dbReference type="Gene3D" id="1.10.150.130">
    <property type="match status" value="1"/>
</dbReference>
<protein>
    <submittedName>
        <fullName evidence="4">Integrase/recombinase XerD</fullName>
    </submittedName>
</protein>
<dbReference type="PROSITE" id="PS51900">
    <property type="entry name" value="CB"/>
    <property type="match status" value="1"/>
</dbReference>
<gene>
    <name evidence="4" type="ORF">PCORN_06050</name>
</gene>
<dbReference type="InterPro" id="IPR010998">
    <property type="entry name" value="Integrase_recombinase_N"/>
</dbReference>
<dbReference type="STRING" id="1265820.PCORN_06050"/>
<sequence>MLMNEICVFFARYLEEEQGAVAIRDVERIHIVSFMAYAKLEGKSPRTIARYIASLRSFFSFFTA</sequence>
<dbReference type="Proteomes" id="UP000019254">
    <property type="component" value="Unassembled WGS sequence"/>
</dbReference>
<reference evidence="4 5" key="1">
    <citation type="journal article" date="2014" name="Int. J. Syst. Evol. Microbiol.">
        <title>Listeria floridensis sp. nov., Listeria aquatica sp. nov., Listeria cornellensis sp. nov., Listeria riparia sp. nov. and Listeria grandensis sp. nov., from agricultural and natural environments.</title>
        <authorList>
            <person name="den Bakker H.C."/>
            <person name="Warchocki S."/>
            <person name="Wright E.M."/>
            <person name="Allred A.F."/>
            <person name="Ahlstrom C."/>
            <person name="Manuel C.S."/>
            <person name="Stasiewicz M.J."/>
            <person name="Burrell A."/>
            <person name="Roof S."/>
            <person name="Strawn L."/>
            <person name="Fortes E.D."/>
            <person name="Nightingale K.K."/>
            <person name="Kephart D."/>
            <person name="Wiedmann M."/>
        </authorList>
    </citation>
    <scope>NUCLEOTIDE SEQUENCE [LARGE SCALE GENOMIC DNA]</scope>
    <source>
        <strain evidence="5">FSL F6-969</strain>
    </source>
</reference>
<accession>W7C1C0</accession>
<dbReference type="InterPro" id="IPR044068">
    <property type="entry name" value="CB"/>
</dbReference>
<evidence type="ECO:0000256" key="2">
    <source>
        <dbReference type="PROSITE-ProRule" id="PRU01248"/>
    </source>
</evidence>
<dbReference type="SUPFAM" id="SSF47823">
    <property type="entry name" value="lambda integrase-like, N-terminal domain"/>
    <property type="match status" value="1"/>
</dbReference>
<evidence type="ECO:0000256" key="1">
    <source>
        <dbReference type="ARBA" id="ARBA00023125"/>
    </source>
</evidence>
<dbReference type="Pfam" id="PF02899">
    <property type="entry name" value="Phage_int_SAM_1"/>
    <property type="match status" value="1"/>
</dbReference>
<dbReference type="PATRIC" id="fig|1265820.5.peg.1186"/>
<evidence type="ECO:0000313" key="5">
    <source>
        <dbReference type="Proteomes" id="UP000019254"/>
    </source>
</evidence>
<dbReference type="AlphaFoldDB" id="W7C1C0"/>
<keyword evidence="5" id="KW-1185">Reference proteome</keyword>
<evidence type="ECO:0000259" key="3">
    <source>
        <dbReference type="PROSITE" id="PS51900"/>
    </source>
</evidence>
<proteinExistence type="predicted"/>
<evidence type="ECO:0000313" key="4">
    <source>
        <dbReference type="EMBL" id="EUJ31042.1"/>
    </source>
</evidence>
<keyword evidence="1 2" id="KW-0238">DNA-binding</keyword>
<comment type="caution">
    <text evidence="4">The sequence shown here is derived from an EMBL/GenBank/DDBJ whole genome shotgun (WGS) entry which is preliminary data.</text>
</comment>